<evidence type="ECO:0000313" key="1">
    <source>
        <dbReference type="EMBL" id="EAR22546.1"/>
    </source>
</evidence>
<gene>
    <name evidence="1" type="ORF">NB231_12439</name>
</gene>
<sequence>MALLAEEIVEEWLNRNGYFTIRGMKLGVHEIDLLAIGQTEDDAVECRHIEVQASMRPVSYISRVPKAAQRRGKAANSSKRTDEELREGVAEWVTTKYKHPRKLSLMEKLWRGNWSKELVINNVKSEDEVALIKGHGIRILRLVDVVSSLKKRGDFTAAGADFVDLIHMGESAQQGAAADAKKRRG</sequence>
<dbReference type="HOGENOM" id="CLU_1553506_0_0_6"/>
<dbReference type="RefSeq" id="WP_005003054.1">
    <property type="nucleotide sequence ID" value="NZ_CH672427.1"/>
</dbReference>
<reference evidence="1 2" key="1">
    <citation type="submission" date="2006-02" db="EMBL/GenBank/DDBJ databases">
        <authorList>
            <person name="Waterbury J."/>
            <person name="Ferriera S."/>
            <person name="Johnson J."/>
            <person name="Kravitz S."/>
            <person name="Halpern A."/>
            <person name="Remington K."/>
            <person name="Beeson K."/>
            <person name="Tran B."/>
            <person name="Rogers Y.-H."/>
            <person name="Friedman R."/>
            <person name="Venter J.C."/>
        </authorList>
    </citation>
    <scope>NUCLEOTIDE SEQUENCE [LARGE SCALE GENOMIC DNA]</scope>
    <source>
        <strain evidence="1 2">Nb-231</strain>
    </source>
</reference>
<keyword evidence="2" id="KW-1185">Reference proteome</keyword>
<dbReference type="Proteomes" id="UP000003374">
    <property type="component" value="Unassembled WGS sequence"/>
</dbReference>
<dbReference type="EMBL" id="AAOF01000003">
    <property type="protein sequence ID" value="EAR22546.1"/>
    <property type="molecule type" value="Genomic_DNA"/>
</dbReference>
<dbReference type="STRING" id="314278.NB231_12439"/>
<dbReference type="eggNOG" id="ENOG5030593">
    <property type="taxonomic scope" value="Bacteria"/>
</dbReference>
<dbReference type="OrthoDB" id="2617460at2"/>
<organism evidence="1 2">
    <name type="scientific">Nitrococcus mobilis Nb-231</name>
    <dbReference type="NCBI Taxonomy" id="314278"/>
    <lineage>
        <taxon>Bacteria</taxon>
        <taxon>Pseudomonadati</taxon>
        <taxon>Pseudomonadota</taxon>
        <taxon>Gammaproteobacteria</taxon>
        <taxon>Chromatiales</taxon>
        <taxon>Ectothiorhodospiraceae</taxon>
        <taxon>Nitrococcus</taxon>
    </lineage>
</organism>
<evidence type="ECO:0000313" key="2">
    <source>
        <dbReference type="Proteomes" id="UP000003374"/>
    </source>
</evidence>
<comment type="caution">
    <text evidence="1">The sequence shown here is derived from an EMBL/GenBank/DDBJ whole genome shotgun (WGS) entry which is preliminary data.</text>
</comment>
<proteinExistence type="predicted"/>
<name>A4BPP5_9GAMM</name>
<dbReference type="AlphaFoldDB" id="A4BPP5"/>
<protein>
    <submittedName>
        <fullName evidence="1">Uncharacterized protein</fullName>
    </submittedName>
</protein>
<accession>A4BPP5</accession>